<name>A0A0C9TFU9_SPHS4</name>
<dbReference type="HOGENOM" id="CLU_2110524_0_0_1"/>
<evidence type="ECO:0000313" key="2">
    <source>
        <dbReference type="Proteomes" id="UP000054279"/>
    </source>
</evidence>
<sequence>MRVRHGETHAIHFSTSPDAVSSILRVTATRGGRIQYSIEPDTSYQPRNRHVAANMEDSSDKCLLHTLKLLATSFVNLAIPSRLHENSHDIYTHFRKILITIMESTAATWRNYSRQ</sequence>
<reference evidence="1 2" key="1">
    <citation type="submission" date="2014-06" db="EMBL/GenBank/DDBJ databases">
        <title>Evolutionary Origins and Diversification of the Mycorrhizal Mutualists.</title>
        <authorList>
            <consortium name="DOE Joint Genome Institute"/>
            <consortium name="Mycorrhizal Genomics Consortium"/>
            <person name="Kohler A."/>
            <person name="Kuo A."/>
            <person name="Nagy L.G."/>
            <person name="Floudas D."/>
            <person name="Copeland A."/>
            <person name="Barry K.W."/>
            <person name="Cichocki N."/>
            <person name="Veneault-Fourrey C."/>
            <person name="LaButti K."/>
            <person name="Lindquist E.A."/>
            <person name="Lipzen A."/>
            <person name="Lundell T."/>
            <person name="Morin E."/>
            <person name="Murat C."/>
            <person name="Riley R."/>
            <person name="Ohm R."/>
            <person name="Sun H."/>
            <person name="Tunlid A."/>
            <person name="Henrissat B."/>
            <person name="Grigoriev I.V."/>
            <person name="Hibbett D.S."/>
            <person name="Martin F."/>
        </authorList>
    </citation>
    <scope>NUCLEOTIDE SEQUENCE [LARGE SCALE GENOMIC DNA]</scope>
    <source>
        <strain evidence="1 2">SS14</strain>
    </source>
</reference>
<protein>
    <submittedName>
        <fullName evidence="1">Uncharacterized protein</fullName>
    </submittedName>
</protein>
<dbReference type="AlphaFoldDB" id="A0A0C9TFU9"/>
<evidence type="ECO:0000313" key="1">
    <source>
        <dbReference type="EMBL" id="KIJ28268.1"/>
    </source>
</evidence>
<keyword evidence="2" id="KW-1185">Reference proteome</keyword>
<proteinExistence type="predicted"/>
<organism evidence="1 2">
    <name type="scientific">Sphaerobolus stellatus (strain SS14)</name>
    <dbReference type="NCBI Taxonomy" id="990650"/>
    <lineage>
        <taxon>Eukaryota</taxon>
        <taxon>Fungi</taxon>
        <taxon>Dikarya</taxon>
        <taxon>Basidiomycota</taxon>
        <taxon>Agaricomycotina</taxon>
        <taxon>Agaricomycetes</taxon>
        <taxon>Phallomycetidae</taxon>
        <taxon>Geastrales</taxon>
        <taxon>Sphaerobolaceae</taxon>
        <taxon>Sphaerobolus</taxon>
    </lineage>
</organism>
<accession>A0A0C9TFU9</accession>
<dbReference type="Proteomes" id="UP000054279">
    <property type="component" value="Unassembled WGS sequence"/>
</dbReference>
<dbReference type="EMBL" id="KN837310">
    <property type="protein sequence ID" value="KIJ28268.1"/>
    <property type="molecule type" value="Genomic_DNA"/>
</dbReference>
<gene>
    <name evidence="1" type="ORF">M422DRAFT_270414</name>
</gene>